<reference evidence="2 3" key="1">
    <citation type="submission" date="2019-08" db="EMBL/GenBank/DDBJ databases">
        <title>In-depth cultivation of the pig gut microbiome towards novel bacterial diversity and tailored functional studies.</title>
        <authorList>
            <person name="Wylensek D."/>
            <person name="Hitch T.C.A."/>
            <person name="Clavel T."/>
        </authorList>
    </citation>
    <scope>NUCLEOTIDE SEQUENCE [LARGE SCALE GENOMIC DNA]</scope>
    <source>
        <strain evidence="2 3">Oil+RF-744-WCA-WT-11</strain>
    </source>
</reference>
<dbReference type="RefSeq" id="WP_154522612.1">
    <property type="nucleotide sequence ID" value="NZ_VULZ01000002.1"/>
</dbReference>
<dbReference type="Gene3D" id="3.30.950.30">
    <property type="entry name" value="Schlafen, AAA domain"/>
    <property type="match status" value="1"/>
</dbReference>
<dbReference type="Pfam" id="PF04326">
    <property type="entry name" value="SLFN_AlbA_2"/>
    <property type="match status" value="1"/>
</dbReference>
<proteinExistence type="predicted"/>
<evidence type="ECO:0000259" key="1">
    <source>
        <dbReference type="Pfam" id="PF04326"/>
    </source>
</evidence>
<gene>
    <name evidence="2" type="ORF">FYJ35_02375</name>
</gene>
<dbReference type="AlphaFoldDB" id="A0A6L5X3G8"/>
<accession>A0A6L5X3G8</accession>
<dbReference type="Proteomes" id="UP000481852">
    <property type="component" value="Unassembled WGS sequence"/>
</dbReference>
<keyword evidence="2" id="KW-0547">Nucleotide-binding</keyword>
<protein>
    <submittedName>
        <fullName evidence="2">ATP-binding protein</fullName>
    </submittedName>
</protein>
<dbReference type="InterPro" id="IPR038461">
    <property type="entry name" value="Schlafen_AlbA_2_dom_sf"/>
</dbReference>
<keyword evidence="3" id="KW-1185">Reference proteome</keyword>
<evidence type="ECO:0000313" key="3">
    <source>
        <dbReference type="Proteomes" id="UP000481852"/>
    </source>
</evidence>
<keyword evidence="2" id="KW-0067">ATP-binding</keyword>
<dbReference type="InterPro" id="IPR007421">
    <property type="entry name" value="Schlafen_AlbA_2_dom"/>
</dbReference>
<comment type="caution">
    <text evidence="2">The sequence shown here is derived from an EMBL/GenBank/DDBJ whole genome shotgun (WGS) entry which is preliminary data.</text>
</comment>
<dbReference type="GO" id="GO:0005524">
    <property type="term" value="F:ATP binding"/>
    <property type="evidence" value="ECO:0007669"/>
    <property type="project" value="UniProtKB-KW"/>
</dbReference>
<evidence type="ECO:0000313" key="2">
    <source>
        <dbReference type="EMBL" id="MSS13898.1"/>
    </source>
</evidence>
<feature type="domain" description="Schlafen AlbA-2" evidence="1">
    <location>
        <begin position="28"/>
        <end position="167"/>
    </location>
</feature>
<name>A0A6L5X3G8_9FIRM</name>
<organism evidence="2 3">
    <name type="scientific">Porcincola intestinalis</name>
    <dbReference type="NCBI Taxonomy" id="2606632"/>
    <lineage>
        <taxon>Bacteria</taxon>
        <taxon>Bacillati</taxon>
        <taxon>Bacillota</taxon>
        <taxon>Clostridia</taxon>
        <taxon>Lachnospirales</taxon>
        <taxon>Lachnospiraceae</taxon>
        <taxon>Porcincola</taxon>
    </lineage>
</organism>
<dbReference type="EMBL" id="VULZ01000002">
    <property type="protein sequence ID" value="MSS13898.1"/>
    <property type="molecule type" value="Genomic_DNA"/>
</dbReference>
<sequence length="404" mass="48489">MNNELIFEDNNELKVYKEVCSLIRLKQEGDYWDFKKQWYVKRNDKGHDKDHVMHLLIDIICMANNLVNRDTYIIIGVDEENDFSIHDISEDKNRLNTQKIVDILKDKPFAGGRRPVVTVEPICIHGITIDVIVIHNSMNTPFYLSKDFLGIKAANIYTRIQNTNTPIDRTADDQYVEYLWKKRFGLLLSPLEKVEYYLQRKDCWEQSPVYDNVKYYRYAPEYTIQYSYDDPEERNGYEYYLLNQVDARPSWTVIEIKYHQTVLKNFDAVFLDGGRHFSPVPEMDGISFNEYGSWDFSYRYWVRESFSYIVHVFYFDRNNYEARIAEERFLENVLIFESEEEHKSFNKYVTCRWKKDSKRIAPQVRKPFVPDISGYNMDVFKKEIQNTEILQYMLSEFRTLTEEI</sequence>